<dbReference type="PANTHER" id="PTHR30373">
    <property type="entry name" value="UPF0603 PROTEIN YGCG"/>
    <property type="match status" value="1"/>
</dbReference>
<dbReference type="RefSeq" id="WP_226765200.1">
    <property type="nucleotide sequence ID" value="NZ_JAJAWG010000016.1"/>
</dbReference>
<gene>
    <name evidence="3" type="ORF">LG219_14690</name>
</gene>
<proteinExistence type="predicted"/>
<keyword evidence="1" id="KW-1133">Transmembrane helix</keyword>
<reference evidence="3 4" key="1">
    <citation type="submission" date="2021-10" db="EMBL/GenBank/DDBJ databases">
        <authorList>
            <person name="Chen M."/>
        </authorList>
    </citation>
    <scope>NUCLEOTIDE SEQUENCE [LARGE SCALE GENOMIC DNA]</scope>
    <source>
        <strain evidence="3 4">H3-26</strain>
    </source>
</reference>
<feature type="domain" description="TPM" evidence="2">
    <location>
        <begin position="34"/>
        <end position="157"/>
    </location>
</feature>
<comment type="caution">
    <text evidence="3">The sequence shown here is derived from an EMBL/GenBank/DDBJ whole genome shotgun (WGS) entry which is preliminary data.</text>
</comment>
<keyword evidence="4" id="KW-1185">Reference proteome</keyword>
<accession>A0ABS8BP49</accession>
<evidence type="ECO:0000313" key="3">
    <source>
        <dbReference type="EMBL" id="MCB5197508.1"/>
    </source>
</evidence>
<evidence type="ECO:0000313" key="4">
    <source>
        <dbReference type="Proteomes" id="UP001198034"/>
    </source>
</evidence>
<organism evidence="3 4">
    <name type="scientific">Deefgea salmonis</name>
    <dbReference type="NCBI Taxonomy" id="2875502"/>
    <lineage>
        <taxon>Bacteria</taxon>
        <taxon>Pseudomonadati</taxon>
        <taxon>Pseudomonadota</taxon>
        <taxon>Betaproteobacteria</taxon>
        <taxon>Neisseriales</taxon>
        <taxon>Chitinibacteraceae</taxon>
        <taxon>Deefgea</taxon>
    </lineage>
</organism>
<dbReference type="Proteomes" id="UP001198034">
    <property type="component" value="Unassembled WGS sequence"/>
</dbReference>
<dbReference type="EMBL" id="JAJAWG010000016">
    <property type="protein sequence ID" value="MCB5197508.1"/>
    <property type="molecule type" value="Genomic_DNA"/>
</dbReference>
<dbReference type="Gene3D" id="3.10.310.50">
    <property type="match status" value="1"/>
</dbReference>
<evidence type="ECO:0000259" key="2">
    <source>
        <dbReference type="Pfam" id="PF04536"/>
    </source>
</evidence>
<protein>
    <submittedName>
        <fullName evidence="3">TPM domain-containing protein</fullName>
    </submittedName>
</protein>
<keyword evidence="1" id="KW-0472">Membrane</keyword>
<feature type="transmembrane region" description="Helical" evidence="1">
    <location>
        <begin position="180"/>
        <end position="198"/>
    </location>
</feature>
<sequence>MQRRCQLLIYILGILLCPFVFAASIAIPQLNSRVTDLTHTLNAQQTATLDQQLASLEQRKGSQLAVLIVPSTGDDSIEQFAIKVVDQWQLGRKSVDDGVLLLVAKDDKKVRIEVGRGLEGALPDVVSSRIIREFILPAFRQGDFVGGIDAGVAKISAVIDGEALPPAAATAPDAAAPFKILGLEPFTLAGILFAGFILSQIGGRWLGRGGVAAVSGFAAISTGTPIAQALLLGMGMALTLSIVSSRLFIELIGLVLSHQSGRGGGGYGGGFGGSSGGGGGFRGGGGGFGGGGASGGW</sequence>
<feature type="transmembrane region" description="Helical" evidence="1">
    <location>
        <begin position="205"/>
        <end position="223"/>
    </location>
</feature>
<dbReference type="InterPro" id="IPR007621">
    <property type="entry name" value="TPM_dom"/>
</dbReference>
<dbReference type="Pfam" id="PF04536">
    <property type="entry name" value="TPM_phosphatase"/>
    <property type="match status" value="1"/>
</dbReference>
<evidence type="ECO:0000256" key="1">
    <source>
        <dbReference type="SAM" id="Phobius"/>
    </source>
</evidence>
<keyword evidence="1" id="KW-0812">Transmembrane</keyword>
<name>A0ABS8BP49_9NEIS</name>
<dbReference type="PANTHER" id="PTHR30373:SF2">
    <property type="entry name" value="UPF0603 PROTEIN YGCG"/>
    <property type="match status" value="1"/>
</dbReference>